<dbReference type="AlphaFoldDB" id="A0A0D0E849"/>
<gene>
    <name evidence="2" type="ORF">PAXRUDRAFT_134689</name>
</gene>
<feature type="compositionally biased region" description="Low complexity" evidence="1">
    <location>
        <begin position="404"/>
        <end position="420"/>
    </location>
</feature>
<feature type="region of interest" description="Disordered" evidence="1">
    <location>
        <begin position="233"/>
        <end position="277"/>
    </location>
</feature>
<protein>
    <recommendedName>
        <fullName evidence="4">Cell division control protein 14</fullName>
    </recommendedName>
</protein>
<proteinExistence type="predicted"/>
<dbReference type="InParanoid" id="A0A0D0E849"/>
<feature type="region of interest" description="Disordered" evidence="1">
    <location>
        <begin position="302"/>
        <end position="363"/>
    </location>
</feature>
<dbReference type="STRING" id="930991.A0A0D0E849"/>
<feature type="region of interest" description="Disordered" evidence="1">
    <location>
        <begin position="381"/>
        <end position="437"/>
    </location>
</feature>
<name>A0A0D0E849_9AGAM</name>
<dbReference type="PANTHER" id="PTHR34065">
    <property type="entry name" value="CELL DIVISION CONTROL PROTEIN 14"/>
    <property type="match status" value="1"/>
</dbReference>
<reference evidence="3" key="2">
    <citation type="submission" date="2015-01" db="EMBL/GenBank/DDBJ databases">
        <title>Evolutionary Origins and Diversification of the Mycorrhizal Mutualists.</title>
        <authorList>
            <consortium name="DOE Joint Genome Institute"/>
            <consortium name="Mycorrhizal Genomics Consortium"/>
            <person name="Kohler A."/>
            <person name="Kuo A."/>
            <person name="Nagy L.G."/>
            <person name="Floudas D."/>
            <person name="Copeland A."/>
            <person name="Barry K.W."/>
            <person name="Cichocki N."/>
            <person name="Veneault-Fourrey C."/>
            <person name="LaButti K."/>
            <person name="Lindquist E.A."/>
            <person name="Lipzen A."/>
            <person name="Lundell T."/>
            <person name="Morin E."/>
            <person name="Murat C."/>
            <person name="Riley R."/>
            <person name="Ohm R."/>
            <person name="Sun H."/>
            <person name="Tunlid A."/>
            <person name="Henrissat B."/>
            <person name="Grigoriev I.V."/>
            <person name="Hibbett D.S."/>
            <person name="Martin F."/>
        </authorList>
    </citation>
    <scope>NUCLEOTIDE SEQUENCE [LARGE SCALE GENOMIC DNA]</scope>
    <source>
        <strain evidence="3">Ve08.2h10</strain>
    </source>
</reference>
<dbReference type="EMBL" id="KN824902">
    <property type="protein sequence ID" value="KIK98209.1"/>
    <property type="molecule type" value="Genomic_DNA"/>
</dbReference>
<feature type="compositionally biased region" description="Low complexity" evidence="1">
    <location>
        <begin position="268"/>
        <end position="277"/>
    </location>
</feature>
<dbReference type="Proteomes" id="UP000054538">
    <property type="component" value="Unassembled WGS sequence"/>
</dbReference>
<sequence length="465" mass="50305">MSMMHTIQDALDDISSPSSSLGRRSRALAVLEQQLALACALNVEDDTMRMFLELQDTFQCNISSRTFSWVQTAASHVESLAGKASTDQDRETELNALCSQLYQLFSIIQGIVLHHAASKAYLGRRYPLDILVALLTASRHTSMIAQPSGMGSSIASPSSDKSSSVAHLSSAILDTLLCVLVDSSPALRTFEEVNGVQAVVKILKRAGTPREVRMKCLEFLYFYLMEETGPQNTTASSFVSHSTPTSPVTTHPNTPVRTPGPQIFPRQASGASNSSFASASSSSSFSSRWATDLTSQLSTFSLTTNSSRTSVHSIRTPSPIKKCYSSPTIPSDPHTPPSSPPPVPAVSKKTPRPSNLQTRPMLMLRKDVDYEPLSPKKAHVARLGLANNLSTPRPREKAMSGKYSEPNSTSSPSVRSSEISGHGEKSSRHERVRTTDEKKEILGTMLGNVDALVEGVRKAGIWGLS</sequence>
<dbReference type="OrthoDB" id="5357220at2759"/>
<accession>A0A0D0E849</accession>
<feature type="compositionally biased region" description="Pro residues" evidence="1">
    <location>
        <begin position="333"/>
        <end position="344"/>
    </location>
</feature>
<feature type="compositionally biased region" description="Low complexity" evidence="1">
    <location>
        <begin position="236"/>
        <end position="256"/>
    </location>
</feature>
<feature type="compositionally biased region" description="Basic and acidic residues" evidence="1">
    <location>
        <begin position="421"/>
        <end position="437"/>
    </location>
</feature>
<evidence type="ECO:0000313" key="3">
    <source>
        <dbReference type="Proteomes" id="UP000054538"/>
    </source>
</evidence>
<evidence type="ECO:0008006" key="4">
    <source>
        <dbReference type="Google" id="ProtNLM"/>
    </source>
</evidence>
<reference evidence="2 3" key="1">
    <citation type="submission" date="2014-04" db="EMBL/GenBank/DDBJ databases">
        <authorList>
            <consortium name="DOE Joint Genome Institute"/>
            <person name="Kuo A."/>
            <person name="Kohler A."/>
            <person name="Jargeat P."/>
            <person name="Nagy L.G."/>
            <person name="Floudas D."/>
            <person name="Copeland A."/>
            <person name="Barry K.W."/>
            <person name="Cichocki N."/>
            <person name="Veneault-Fourrey C."/>
            <person name="LaButti K."/>
            <person name="Lindquist E.A."/>
            <person name="Lipzen A."/>
            <person name="Lundell T."/>
            <person name="Morin E."/>
            <person name="Murat C."/>
            <person name="Sun H."/>
            <person name="Tunlid A."/>
            <person name="Henrissat B."/>
            <person name="Grigoriev I.V."/>
            <person name="Hibbett D.S."/>
            <person name="Martin F."/>
            <person name="Nordberg H.P."/>
            <person name="Cantor M.N."/>
            <person name="Hua S.X."/>
        </authorList>
    </citation>
    <scope>NUCLEOTIDE SEQUENCE [LARGE SCALE GENOMIC DNA]</scope>
    <source>
        <strain evidence="2 3">Ve08.2h10</strain>
    </source>
</reference>
<evidence type="ECO:0000256" key="1">
    <source>
        <dbReference type="SAM" id="MobiDB-lite"/>
    </source>
</evidence>
<evidence type="ECO:0000313" key="2">
    <source>
        <dbReference type="EMBL" id="KIK98209.1"/>
    </source>
</evidence>
<dbReference type="PANTHER" id="PTHR34065:SF1">
    <property type="entry name" value="CELL DIVISION CONTROL PROTEIN 14"/>
    <property type="match status" value="1"/>
</dbReference>
<dbReference type="Pfam" id="PF08045">
    <property type="entry name" value="CDC14"/>
    <property type="match status" value="2"/>
</dbReference>
<dbReference type="InterPro" id="IPR012535">
    <property type="entry name" value="Cell_div_Cdc14"/>
</dbReference>
<dbReference type="HOGENOM" id="CLU_043859_0_0_1"/>
<organism evidence="2 3">
    <name type="scientific">Paxillus rubicundulus Ve08.2h10</name>
    <dbReference type="NCBI Taxonomy" id="930991"/>
    <lineage>
        <taxon>Eukaryota</taxon>
        <taxon>Fungi</taxon>
        <taxon>Dikarya</taxon>
        <taxon>Basidiomycota</taxon>
        <taxon>Agaricomycotina</taxon>
        <taxon>Agaricomycetes</taxon>
        <taxon>Agaricomycetidae</taxon>
        <taxon>Boletales</taxon>
        <taxon>Paxilineae</taxon>
        <taxon>Paxillaceae</taxon>
        <taxon>Paxillus</taxon>
    </lineage>
</organism>
<keyword evidence="3" id="KW-1185">Reference proteome</keyword>